<proteinExistence type="predicted"/>
<dbReference type="Proteomes" id="UP001595420">
    <property type="component" value="Unassembled WGS sequence"/>
</dbReference>
<comment type="caution">
    <text evidence="5">The sequence shown here is derived from an EMBL/GenBank/DDBJ whole genome shotgun (WGS) entry which is preliminary data.</text>
</comment>
<accession>A0ABV7C0M0</accession>
<evidence type="ECO:0000256" key="2">
    <source>
        <dbReference type="ARBA" id="ARBA00011985"/>
    </source>
</evidence>
<reference evidence="6" key="1">
    <citation type="journal article" date="2019" name="Int. J. Syst. Evol. Microbiol.">
        <title>The Global Catalogue of Microorganisms (GCM) 10K type strain sequencing project: providing services to taxonomists for standard genome sequencing and annotation.</title>
        <authorList>
            <consortium name="The Broad Institute Genomics Platform"/>
            <consortium name="The Broad Institute Genome Sequencing Center for Infectious Disease"/>
            <person name="Wu L."/>
            <person name="Ma J."/>
        </authorList>
    </citation>
    <scope>NUCLEOTIDE SEQUENCE [LARGE SCALE GENOMIC DNA]</scope>
    <source>
        <strain evidence="6">CGMCC 1.16855</strain>
    </source>
</reference>
<evidence type="ECO:0000313" key="6">
    <source>
        <dbReference type="Proteomes" id="UP001595420"/>
    </source>
</evidence>
<feature type="region of interest" description="Disordered" evidence="4">
    <location>
        <begin position="146"/>
        <end position="182"/>
    </location>
</feature>
<keyword evidence="5" id="KW-0378">Hydrolase</keyword>
<gene>
    <name evidence="5" type="ORF">ACFOD3_26820</name>
</gene>
<evidence type="ECO:0000313" key="5">
    <source>
        <dbReference type="EMBL" id="MFC3003536.1"/>
    </source>
</evidence>
<dbReference type="PANTHER" id="PTHR43393:SF3">
    <property type="entry name" value="LYSINE DECARBOXYLASE-LIKE PROTEIN"/>
    <property type="match status" value="1"/>
</dbReference>
<dbReference type="GO" id="GO:0016798">
    <property type="term" value="F:hydrolase activity, acting on glycosyl bonds"/>
    <property type="evidence" value="ECO:0007669"/>
    <property type="project" value="UniProtKB-KW"/>
</dbReference>
<dbReference type="InterPro" id="IPR031100">
    <property type="entry name" value="LOG_fam"/>
</dbReference>
<evidence type="ECO:0000256" key="4">
    <source>
        <dbReference type="SAM" id="MobiDB-lite"/>
    </source>
</evidence>
<dbReference type="SUPFAM" id="SSF102405">
    <property type="entry name" value="MCP/YpsA-like"/>
    <property type="match status" value="1"/>
</dbReference>
<dbReference type="Gene3D" id="3.40.50.450">
    <property type="match status" value="1"/>
</dbReference>
<dbReference type="PANTHER" id="PTHR43393">
    <property type="entry name" value="CYTOKININ RIBOSIDE 5'-MONOPHOSPHATE PHOSPHORIBOHYDROLASE"/>
    <property type="match status" value="1"/>
</dbReference>
<keyword evidence="5" id="KW-0326">Glycosidase</keyword>
<sequence>MAGVRDNVIATGGGPGIVEAACRGAWEAGAPCIGFNLCLPREQQPNPCTTPELTVQFHYFAIGKLHKAMRARAPGVFPGGFGTLDELFELLALRQTGRVGGLPILLVDEAFWRGLIRWDVLVESGMVEPADLDRLTFAAVRRMPGPCQRGRARAGSPRRASPKAVQQRPNISSSRTMSSSPR</sequence>
<name>A0ABV7C0M0_9PROT</name>
<dbReference type="EMBL" id="JBHRSB010000012">
    <property type="protein sequence ID" value="MFC3003536.1"/>
    <property type="molecule type" value="Genomic_DNA"/>
</dbReference>
<dbReference type="InterPro" id="IPR052341">
    <property type="entry name" value="LOG_family_nucleotidases"/>
</dbReference>
<evidence type="ECO:0000256" key="3">
    <source>
        <dbReference type="ARBA" id="ARBA00031983"/>
    </source>
</evidence>
<dbReference type="Pfam" id="PF03641">
    <property type="entry name" value="Lysine_decarbox"/>
    <property type="match status" value="1"/>
</dbReference>
<organism evidence="5 6">
    <name type="scientific">Falsiroseomonas tokyonensis</name>
    <dbReference type="NCBI Taxonomy" id="430521"/>
    <lineage>
        <taxon>Bacteria</taxon>
        <taxon>Pseudomonadati</taxon>
        <taxon>Pseudomonadota</taxon>
        <taxon>Alphaproteobacteria</taxon>
        <taxon>Acetobacterales</taxon>
        <taxon>Roseomonadaceae</taxon>
        <taxon>Falsiroseomonas</taxon>
    </lineage>
</organism>
<feature type="compositionally biased region" description="Low complexity" evidence="4">
    <location>
        <begin position="172"/>
        <end position="182"/>
    </location>
</feature>
<protein>
    <recommendedName>
        <fullName evidence="3">AMP nucleosidase</fullName>
        <ecNumber evidence="2">3.2.2.4</ecNumber>
    </recommendedName>
    <alternativeName>
        <fullName evidence="3">AMP nucleosidase</fullName>
    </alternativeName>
</protein>
<comment type="catalytic activity">
    <reaction evidence="1">
        <text>AMP + H2O = D-ribose 5-phosphate + adenine</text>
        <dbReference type="Rhea" id="RHEA:20129"/>
        <dbReference type="ChEBI" id="CHEBI:15377"/>
        <dbReference type="ChEBI" id="CHEBI:16708"/>
        <dbReference type="ChEBI" id="CHEBI:78346"/>
        <dbReference type="ChEBI" id="CHEBI:456215"/>
        <dbReference type="EC" id="3.2.2.4"/>
    </reaction>
</comment>
<dbReference type="EC" id="3.2.2.4" evidence="2"/>
<keyword evidence="6" id="KW-1185">Reference proteome</keyword>
<evidence type="ECO:0000256" key="1">
    <source>
        <dbReference type="ARBA" id="ARBA00000274"/>
    </source>
</evidence>